<gene>
    <name evidence="1" type="ORF">FOZG_03540</name>
</gene>
<proteinExistence type="predicted"/>
<reference evidence="1" key="1">
    <citation type="submission" date="2011-06" db="EMBL/GenBank/DDBJ databases">
        <title>The Genome Sequence of Fusarium oxysporum Fo47.</title>
        <authorList>
            <consortium name="The Broad Institute Genome Sequencing Platform"/>
            <person name="Ma L.-J."/>
            <person name="Gale L.R."/>
            <person name="Schwartz D.C."/>
            <person name="Zhou S."/>
            <person name="Corby-Kistler H."/>
            <person name="Young S.K."/>
            <person name="Zeng Q."/>
            <person name="Gargeya S."/>
            <person name="Fitzgerald M."/>
            <person name="Haas B."/>
            <person name="Abouelleil A."/>
            <person name="Alvarado L."/>
            <person name="Arachchi H.M."/>
            <person name="Berlin A."/>
            <person name="Brown A."/>
            <person name="Chapman S.B."/>
            <person name="Chen Z."/>
            <person name="Dunbar C."/>
            <person name="Freedman E."/>
            <person name="Gearin G."/>
            <person name="Gellesch M."/>
            <person name="Goldberg J."/>
            <person name="Griggs A."/>
            <person name="Gujja S."/>
            <person name="Heiman D."/>
            <person name="Howarth C."/>
            <person name="Larson L."/>
            <person name="Lui A."/>
            <person name="MacDonald P.J.P."/>
            <person name="Mehta T."/>
            <person name="Montmayeur A."/>
            <person name="Murphy C."/>
            <person name="Neiman D."/>
            <person name="Pearson M."/>
            <person name="Priest M."/>
            <person name="Roberts A."/>
            <person name="Saif S."/>
            <person name="Shea T."/>
            <person name="Shenoy N."/>
            <person name="Sisk P."/>
            <person name="Stolte C."/>
            <person name="Sykes S."/>
            <person name="Wortman J."/>
            <person name="Nusbaum C."/>
            <person name="Birren B."/>
        </authorList>
    </citation>
    <scope>NUCLEOTIDE SEQUENCE [LARGE SCALE GENOMIC DNA]</scope>
    <source>
        <strain evidence="1">Fo47</strain>
    </source>
</reference>
<dbReference type="Proteomes" id="UP000030766">
    <property type="component" value="Unassembled WGS sequence"/>
</dbReference>
<reference evidence="1" key="2">
    <citation type="submission" date="2012-06" db="EMBL/GenBank/DDBJ databases">
        <title>Annotation of the Genome Sequence of Fusarium oxysporum Fo47.</title>
        <authorList>
            <consortium name="The Broad Institute Genomics Platform"/>
            <person name="Ma L.-J."/>
            <person name="Corby-Kistler H."/>
            <person name="Broz K."/>
            <person name="Gale L.R."/>
            <person name="Jonkers W."/>
            <person name="O'Donnell K."/>
            <person name="Ploetz R."/>
            <person name="Steinberg C."/>
            <person name="Schwartz D.C."/>
            <person name="VanEtten H."/>
            <person name="Zhou S."/>
            <person name="Young S.K."/>
            <person name="Zeng Q."/>
            <person name="Gargeya S."/>
            <person name="Fitzgerald M."/>
            <person name="Abouelleil A."/>
            <person name="Alvarado L."/>
            <person name="Chapman S.B."/>
            <person name="Gainer-Dewar J."/>
            <person name="Goldberg J."/>
            <person name="Griggs A."/>
            <person name="Gujja S."/>
            <person name="Hansen M."/>
            <person name="Howarth C."/>
            <person name="Imamovic A."/>
            <person name="Ireland A."/>
            <person name="Larimer J."/>
            <person name="McCowan C."/>
            <person name="Murphy C."/>
            <person name="Pearson M."/>
            <person name="Poon T.W."/>
            <person name="Priest M."/>
            <person name="Roberts A."/>
            <person name="Saif S."/>
            <person name="Shea T."/>
            <person name="Sykes S."/>
            <person name="Wortman J."/>
            <person name="Nusbaum C."/>
            <person name="Birren B."/>
        </authorList>
    </citation>
    <scope>NUCLEOTIDE SEQUENCE</scope>
    <source>
        <strain evidence="1">Fo47</strain>
    </source>
</reference>
<dbReference type="EMBL" id="JH717897">
    <property type="protein sequence ID" value="EWZ47700.1"/>
    <property type="molecule type" value="Genomic_DNA"/>
</dbReference>
<sequence>MVYEAFRDGTIRSSRKYEARSAKYEIVPNEMGGVFWLKRQKFQRSEMRIEAITRCRRLFMSKTEARSLIITAWPTHRKCEGMEAECVGLRLMQPYKGDLGNRDASASRCRKHVLRWLINSAKSNNSSIMSQLEKMDHEGLDM</sequence>
<dbReference type="VEuPathDB" id="FungiDB:FOZG_03540"/>
<name>W9L081_FUSOX</name>
<dbReference type="AlphaFoldDB" id="W9L081"/>
<accession>W9L081</accession>
<dbReference type="HOGENOM" id="CLU_1815862_0_0_1"/>
<evidence type="ECO:0000313" key="1">
    <source>
        <dbReference type="EMBL" id="EWZ47700.1"/>
    </source>
</evidence>
<protein>
    <submittedName>
        <fullName evidence="1">Uncharacterized protein</fullName>
    </submittedName>
</protein>
<organism evidence="1">
    <name type="scientific">Fusarium oxysporum Fo47</name>
    <dbReference type="NCBI Taxonomy" id="660027"/>
    <lineage>
        <taxon>Eukaryota</taxon>
        <taxon>Fungi</taxon>
        <taxon>Dikarya</taxon>
        <taxon>Ascomycota</taxon>
        <taxon>Pezizomycotina</taxon>
        <taxon>Sordariomycetes</taxon>
        <taxon>Hypocreomycetidae</taxon>
        <taxon>Hypocreales</taxon>
        <taxon>Nectriaceae</taxon>
        <taxon>Fusarium</taxon>
        <taxon>Fusarium oxysporum species complex</taxon>
    </lineage>
</organism>